<feature type="transmembrane region" description="Helical" evidence="1">
    <location>
        <begin position="7"/>
        <end position="28"/>
    </location>
</feature>
<dbReference type="InterPro" id="IPR010315">
    <property type="entry name" value="DUF915_hydro-like"/>
</dbReference>
<evidence type="ECO:0000313" key="3">
    <source>
        <dbReference type="Proteomes" id="UP000245369"/>
    </source>
</evidence>
<accession>A0ABN5LI05</accession>
<dbReference type="EMBL" id="CP029490">
    <property type="protein sequence ID" value="AWN20688.1"/>
    <property type="molecule type" value="Genomic_DNA"/>
</dbReference>
<keyword evidence="3" id="KW-1185">Reference proteome</keyword>
<dbReference type="SUPFAM" id="SSF53474">
    <property type="entry name" value="alpha/beta-Hydrolases"/>
    <property type="match status" value="1"/>
</dbReference>
<sequence length="281" mass="32078">MKKRIEWLYLILVGLVLIVMTFLGKSYINQMTAHKAKIYNSQMTPTILVPGSDANQERFNDLIADLNSREKNHSVLKLTVHKDDSISYSGKVNNKDRQPFIVIAFENNQDGYANIKKQAEWLDMTMTTLQEKYKFKRFNAIGHSNGGLNWTIFLEKYYDADDFDMQNLLTIGTPYNFEETNMSNKTQMLKDLMAAKDKIPASLSVYNLAGTESYDGDKIVPFASVETGKYIFQKTAKHYTQVTVSGDEAGHSDLPSNPEVIQYIAEKILTNRQDKTVKVRN</sequence>
<gene>
    <name evidence="2" type="ORF">DK182_04710</name>
</gene>
<dbReference type="Proteomes" id="UP000245369">
    <property type="component" value="Chromosome"/>
</dbReference>
<evidence type="ECO:0000256" key="1">
    <source>
        <dbReference type="SAM" id="Phobius"/>
    </source>
</evidence>
<keyword evidence="1" id="KW-0472">Membrane</keyword>
<keyword evidence="1" id="KW-1133">Transmembrane helix</keyword>
<dbReference type="GO" id="GO:0016787">
    <property type="term" value="F:hydrolase activity"/>
    <property type="evidence" value="ECO:0007669"/>
    <property type="project" value="UniProtKB-KW"/>
</dbReference>
<dbReference type="Pfam" id="PF06028">
    <property type="entry name" value="DUF915"/>
    <property type="match status" value="1"/>
</dbReference>
<keyword evidence="2" id="KW-0378">Hydrolase</keyword>
<proteinExistence type="predicted"/>
<dbReference type="GeneID" id="93923815"/>
<dbReference type="RefSeq" id="WP_002960725.1">
    <property type="nucleotide sequence ID" value="NZ_CP029490.1"/>
</dbReference>
<evidence type="ECO:0000313" key="2">
    <source>
        <dbReference type="EMBL" id="AWN20688.1"/>
    </source>
</evidence>
<protein>
    <submittedName>
        <fullName evidence="2">Alpha/beta hydrolase</fullName>
    </submittedName>
</protein>
<dbReference type="InterPro" id="IPR029058">
    <property type="entry name" value="AB_hydrolase_fold"/>
</dbReference>
<name>A0ABN5LI05_9STRE</name>
<keyword evidence="1" id="KW-0812">Transmembrane</keyword>
<reference evidence="2 3" key="1">
    <citation type="submission" date="2018-05" db="EMBL/GenBank/DDBJ databases">
        <title>Complete genome sequences of Streptococcus sobrinus.</title>
        <authorList>
            <person name="Sales M."/>
            <person name="Jensen P.A."/>
        </authorList>
    </citation>
    <scope>NUCLEOTIDE SEQUENCE [LARGE SCALE GENOMIC DNA]</scope>
    <source>
        <strain evidence="2 3">SL1</strain>
    </source>
</reference>
<organism evidence="2 3">
    <name type="scientific">Streptococcus sobrinus</name>
    <dbReference type="NCBI Taxonomy" id="1310"/>
    <lineage>
        <taxon>Bacteria</taxon>
        <taxon>Bacillati</taxon>
        <taxon>Bacillota</taxon>
        <taxon>Bacilli</taxon>
        <taxon>Lactobacillales</taxon>
        <taxon>Streptococcaceae</taxon>
        <taxon>Streptococcus</taxon>
    </lineage>
</organism>
<dbReference type="Gene3D" id="3.40.50.1820">
    <property type="entry name" value="alpha/beta hydrolase"/>
    <property type="match status" value="1"/>
</dbReference>